<gene>
    <name evidence="2" type="ORF">Asera_10700</name>
</gene>
<sequence>MRIRMFSLVTAAALAAVGLAGCGESGSDDPAKADARAACGLLDRMGAIRMSDRKNPAFYELSAAVSLAMGAAERDASYRPLRDALRKASDGIAQKFTADNPITRDNLKKARDICADL</sequence>
<organism evidence="2 3">
    <name type="scientific">Actinocatenispora sera</name>
    <dbReference type="NCBI Taxonomy" id="390989"/>
    <lineage>
        <taxon>Bacteria</taxon>
        <taxon>Bacillati</taxon>
        <taxon>Actinomycetota</taxon>
        <taxon>Actinomycetes</taxon>
        <taxon>Micromonosporales</taxon>
        <taxon>Micromonosporaceae</taxon>
        <taxon>Actinocatenispora</taxon>
    </lineage>
</organism>
<evidence type="ECO:0000256" key="1">
    <source>
        <dbReference type="SAM" id="SignalP"/>
    </source>
</evidence>
<keyword evidence="1" id="KW-0732">Signal</keyword>
<feature type="chain" id="PRO_5039433218" evidence="1">
    <location>
        <begin position="23"/>
        <end position="117"/>
    </location>
</feature>
<name>A0A810KX00_9ACTN</name>
<dbReference type="EMBL" id="AP023354">
    <property type="protein sequence ID" value="BCJ26962.1"/>
    <property type="molecule type" value="Genomic_DNA"/>
</dbReference>
<dbReference type="RefSeq" id="WP_157034699.1">
    <property type="nucleotide sequence ID" value="NZ_AP023354.1"/>
</dbReference>
<proteinExistence type="predicted"/>
<dbReference type="PROSITE" id="PS51257">
    <property type="entry name" value="PROKAR_LIPOPROTEIN"/>
    <property type="match status" value="1"/>
</dbReference>
<dbReference type="AlphaFoldDB" id="A0A810KX00"/>
<evidence type="ECO:0000313" key="2">
    <source>
        <dbReference type="EMBL" id="BCJ26962.1"/>
    </source>
</evidence>
<keyword evidence="3" id="KW-1185">Reference proteome</keyword>
<dbReference type="Proteomes" id="UP000680750">
    <property type="component" value="Chromosome"/>
</dbReference>
<reference evidence="2" key="1">
    <citation type="submission" date="2020-08" db="EMBL/GenBank/DDBJ databases">
        <title>Whole genome shotgun sequence of Actinocatenispora sera NBRC 101916.</title>
        <authorList>
            <person name="Komaki H."/>
            <person name="Tamura T."/>
        </authorList>
    </citation>
    <scope>NUCLEOTIDE SEQUENCE</scope>
    <source>
        <strain evidence="2">NBRC 101916</strain>
    </source>
</reference>
<feature type="signal peptide" evidence="1">
    <location>
        <begin position="1"/>
        <end position="22"/>
    </location>
</feature>
<dbReference type="KEGG" id="aser:Asera_10700"/>
<protein>
    <submittedName>
        <fullName evidence="2">Uncharacterized protein</fullName>
    </submittedName>
</protein>
<accession>A0A810KX00</accession>
<evidence type="ECO:0000313" key="3">
    <source>
        <dbReference type="Proteomes" id="UP000680750"/>
    </source>
</evidence>